<evidence type="ECO:0000313" key="3">
    <source>
        <dbReference type="Proteomes" id="UP000230821"/>
    </source>
</evidence>
<evidence type="ECO:0000259" key="1">
    <source>
        <dbReference type="Pfam" id="PF04784"/>
    </source>
</evidence>
<dbReference type="Proteomes" id="UP000230821">
    <property type="component" value="Unassembled WGS sequence"/>
</dbReference>
<protein>
    <recommendedName>
        <fullName evidence="1">DUF547 domain-containing protein</fullName>
    </recommendedName>
</protein>
<name>A0A2G6KG75_9BACT</name>
<evidence type="ECO:0000313" key="2">
    <source>
        <dbReference type="EMBL" id="PIE34674.1"/>
    </source>
</evidence>
<dbReference type="PANTHER" id="PTHR46361:SF3">
    <property type="entry name" value="ELECTRON CARRIER_ PROTEIN DISULFIDE OXIDOREDUCTASE"/>
    <property type="match status" value="1"/>
</dbReference>
<dbReference type="EMBL" id="PDSK01000079">
    <property type="protein sequence ID" value="PIE34674.1"/>
    <property type="molecule type" value="Genomic_DNA"/>
</dbReference>
<dbReference type="InterPro" id="IPR006869">
    <property type="entry name" value="DUF547"/>
</dbReference>
<reference evidence="2 3" key="1">
    <citation type="submission" date="2017-10" db="EMBL/GenBank/DDBJ databases">
        <title>Novel microbial diversity and functional potential in the marine mammal oral microbiome.</title>
        <authorList>
            <person name="Dudek N.K."/>
            <person name="Sun C.L."/>
            <person name="Burstein D."/>
            <person name="Kantor R.S."/>
            <person name="Aliaga Goltsman D.S."/>
            <person name="Bik E.M."/>
            <person name="Thomas B.C."/>
            <person name="Banfield J.F."/>
            <person name="Relman D.A."/>
        </authorList>
    </citation>
    <scope>NUCLEOTIDE SEQUENCE [LARGE SCALE GENOMIC DNA]</scope>
    <source>
        <strain evidence="2">DOLJORAL78_47_16</strain>
    </source>
</reference>
<accession>A0A2G6KG75</accession>
<dbReference type="Pfam" id="PF04784">
    <property type="entry name" value="DUF547"/>
    <property type="match status" value="1"/>
</dbReference>
<dbReference type="AlphaFoldDB" id="A0A2G6KG75"/>
<sequence length="631" mass="72453">MMLVPKGKVVRENLSTAYTHLEQLVEGLQSKRFSGYCHVSFWEYDGILFFQAGSLISGLEEIRGRNTQTRKGQTAINNILKKSREKDGTLNLYQLPAKRVSSLLLIMNGVPKYEELSTDLTSLEKVAGLLEREHLSGFIEIFLEDDVGIGNLFFSEGSLTDSLLVQMDNPLIGDSTTFKHLAELCETHGAIFNVYQSDGQKTVSTGKHFETKTVPLKAVKLFEAILNSLETVTDTHLKPGTFQTILKKILPQVADSYAFLDPFIGDFRYANSTLHYEGDATYREFVDGLCDVIAKILQIVLGRVSSTTFLPQLSKAFESVVTLYPHLIEQLELESRLSAFFEHYDASQTTEEHEQQKNVLTRKVLNLQGIGVSDIGSDSILREFYRVITLLTEKYVDPANNTINYSTLRKTREFQQYQTATAFLQQFDPSVLAHHPQEQTAFWLNLYNFLVIDGIIEFSIKSSVHDEKEFFKKTSYRLGEYIFSLDDIEHGILRNNQRRPYTLFHQFSGTDPRKVLCLNIPDPRLHCCFVYGTVSSPPLTVYTPNNLDQQINRSVTRYLQGSGMRVDRKTKTVWLSRSFYWYRKDFEKKKTTLLDFIIRALQKQDVGKFLRENRANLTLRFMDYDWNLNGK</sequence>
<organism evidence="2 3">
    <name type="scientific">candidate division KSB3 bacterium</name>
    <dbReference type="NCBI Taxonomy" id="2044937"/>
    <lineage>
        <taxon>Bacteria</taxon>
        <taxon>candidate division KSB3</taxon>
    </lineage>
</organism>
<gene>
    <name evidence="2" type="ORF">CSA56_07030</name>
</gene>
<feature type="domain" description="DUF547" evidence="1">
    <location>
        <begin position="436"/>
        <end position="559"/>
    </location>
</feature>
<dbReference type="PANTHER" id="PTHR46361">
    <property type="entry name" value="ELECTRON CARRIER/ PROTEIN DISULFIDE OXIDOREDUCTASE"/>
    <property type="match status" value="1"/>
</dbReference>
<proteinExistence type="predicted"/>
<comment type="caution">
    <text evidence="2">The sequence shown here is derived from an EMBL/GenBank/DDBJ whole genome shotgun (WGS) entry which is preliminary data.</text>
</comment>